<protein>
    <submittedName>
        <fullName evidence="1">Uncharacterized protein</fullName>
    </submittedName>
</protein>
<dbReference type="EMBL" id="KV594314">
    <property type="protein sequence ID" value="OPL21185.1"/>
    <property type="molecule type" value="Genomic_DNA"/>
</dbReference>
<proteinExistence type="predicted"/>
<keyword evidence="2" id="KW-1185">Reference proteome</keyword>
<sequence>MMTQLVISIDDRRSIEQTNDQANAMLDIVMKRGEPNTSMCIDVLKRNHGYEDLAGKLPDSSSLVSAPTTIELPDVPDYKIRLQKNYLAIINTLKHNDK</sequence>
<organism evidence="1 2">
    <name type="scientific">Mytilus galloprovincialis</name>
    <name type="common">Mediterranean mussel</name>
    <dbReference type="NCBI Taxonomy" id="29158"/>
    <lineage>
        <taxon>Eukaryota</taxon>
        <taxon>Metazoa</taxon>
        <taxon>Spiralia</taxon>
        <taxon>Lophotrochozoa</taxon>
        <taxon>Mollusca</taxon>
        <taxon>Bivalvia</taxon>
        <taxon>Autobranchia</taxon>
        <taxon>Pteriomorphia</taxon>
        <taxon>Mytilida</taxon>
        <taxon>Mytiloidea</taxon>
        <taxon>Mytilidae</taxon>
        <taxon>Mytilinae</taxon>
        <taxon>Mytilus</taxon>
    </lineage>
</organism>
<name>A0A3R5SQB7_MYTGA</name>
<dbReference type="InterPro" id="IPR011029">
    <property type="entry name" value="DEATH-like_dom_sf"/>
</dbReference>
<dbReference type="Gene3D" id="1.10.533.10">
    <property type="entry name" value="Death Domain, Fas"/>
    <property type="match status" value="1"/>
</dbReference>
<gene>
    <name evidence="1" type="ORF">AM593_02575</name>
</gene>
<evidence type="ECO:0000313" key="2">
    <source>
        <dbReference type="Proteomes" id="UP000266721"/>
    </source>
</evidence>
<dbReference type="AlphaFoldDB" id="A0A3R5SQB7"/>
<feature type="non-terminal residue" evidence="1">
    <location>
        <position position="1"/>
    </location>
</feature>
<reference evidence="1 2" key="1">
    <citation type="journal article" date="2016" name="PLoS ONE">
        <title>A First Insight into the Genome of the Filter-Feeder Mussel Mytilus galloprovincialis.</title>
        <authorList>
            <person name="Murgarella M."/>
            <person name="Puiu D."/>
            <person name="Novoa B."/>
            <person name="Figueras A."/>
            <person name="Posada D."/>
            <person name="Canchaya C."/>
        </authorList>
    </citation>
    <scope>NUCLEOTIDE SEQUENCE [LARGE SCALE GENOMIC DNA]</scope>
    <source>
        <tissue evidence="1">Muscle</tissue>
    </source>
</reference>
<dbReference type="Proteomes" id="UP000266721">
    <property type="component" value="Unassembled WGS sequence"/>
</dbReference>
<evidence type="ECO:0000313" key="1">
    <source>
        <dbReference type="EMBL" id="OPL21185.1"/>
    </source>
</evidence>
<accession>A0A3R5SQB7</accession>